<organism evidence="2">
    <name type="scientific">Diabrotica virgifera virgifera</name>
    <name type="common">western corn rootworm</name>
    <dbReference type="NCBI Taxonomy" id="50390"/>
    <lineage>
        <taxon>Eukaryota</taxon>
        <taxon>Metazoa</taxon>
        <taxon>Ecdysozoa</taxon>
        <taxon>Arthropoda</taxon>
        <taxon>Hexapoda</taxon>
        <taxon>Insecta</taxon>
        <taxon>Pterygota</taxon>
        <taxon>Neoptera</taxon>
        <taxon>Endopterygota</taxon>
        <taxon>Coleoptera</taxon>
        <taxon>Polyphaga</taxon>
        <taxon>Cucujiformia</taxon>
        <taxon>Chrysomeloidea</taxon>
        <taxon>Chrysomelidae</taxon>
        <taxon>Galerucinae</taxon>
        <taxon>Diabroticina</taxon>
        <taxon>Diabroticites</taxon>
        <taxon>Diabrotica</taxon>
    </lineage>
</organism>
<feature type="signal peptide" evidence="1">
    <location>
        <begin position="1"/>
        <end position="16"/>
    </location>
</feature>
<feature type="chain" id="PRO_5027611762" evidence="1">
    <location>
        <begin position="17"/>
        <end position="114"/>
    </location>
</feature>
<dbReference type="AlphaFoldDB" id="A0A6P7GDD8"/>
<dbReference type="Gene3D" id="1.10.238.20">
    <property type="entry name" value="Pheromone/general odorant binding protein domain"/>
    <property type="match status" value="1"/>
</dbReference>
<dbReference type="RefSeq" id="XP_028147461.1">
    <property type="nucleotide sequence ID" value="XM_028291660.1"/>
</dbReference>
<accession>A0A6P7GDD8</accession>
<dbReference type="InterPro" id="IPR006170">
    <property type="entry name" value="PBP/GOBP"/>
</dbReference>
<keyword evidence="1" id="KW-0732">Signal</keyword>
<dbReference type="GO" id="GO:0005549">
    <property type="term" value="F:odorant binding"/>
    <property type="evidence" value="ECO:0007669"/>
    <property type="project" value="InterPro"/>
</dbReference>
<dbReference type="InterPro" id="IPR036728">
    <property type="entry name" value="PBP_GOBP_sf"/>
</dbReference>
<evidence type="ECO:0000256" key="1">
    <source>
        <dbReference type="SAM" id="SignalP"/>
    </source>
</evidence>
<proteinExistence type="predicted"/>
<dbReference type="InParanoid" id="A0A6P7GDD8"/>
<dbReference type="SUPFAM" id="SSF47565">
    <property type="entry name" value="Insect pheromone/odorant-binding proteins"/>
    <property type="match status" value="1"/>
</dbReference>
<reference evidence="2" key="1">
    <citation type="submission" date="2025-08" db="UniProtKB">
        <authorList>
            <consortium name="RefSeq"/>
        </authorList>
    </citation>
    <scope>IDENTIFICATION</scope>
    <source>
        <tissue evidence="2">Whole insect</tissue>
    </source>
</reference>
<dbReference type="Pfam" id="PF01395">
    <property type="entry name" value="PBP_GOBP"/>
    <property type="match status" value="1"/>
</dbReference>
<sequence length="114" mass="12742">MKYLIAFVLLFAVAAGDRHDDIKAAAEACNLNKVVLQSQDKEKIGETVFCVNKKIGLMNDDGSLNENVFKSDAKLWNSDDDLTQKIFNNCKDLKGDTPTIKAYNLAKCIKENRN</sequence>
<protein>
    <submittedName>
        <fullName evidence="2">Uncharacterized protein LOC114340883</fullName>
    </submittedName>
</protein>
<gene>
    <name evidence="2" type="primary">LOC114340883</name>
</gene>
<name>A0A6P7GDD8_DIAVI</name>
<evidence type="ECO:0000313" key="2">
    <source>
        <dbReference type="RefSeq" id="XP_028147461.1"/>
    </source>
</evidence>
<dbReference type="CDD" id="cd23992">
    <property type="entry name" value="PBP_GOBP"/>
    <property type="match status" value="1"/>
</dbReference>